<evidence type="ECO:0000256" key="5">
    <source>
        <dbReference type="SAM" id="MobiDB-lite"/>
    </source>
</evidence>
<dbReference type="GO" id="GO:0005852">
    <property type="term" value="C:eukaryotic translation initiation factor 3 complex"/>
    <property type="evidence" value="ECO:0007669"/>
    <property type="project" value="InterPro"/>
</dbReference>
<keyword evidence="3" id="KW-0648">Protein biosynthesis</keyword>
<comment type="caution">
    <text evidence="8">The sequence shown here is derived from an EMBL/GenBank/DDBJ whole genome shotgun (WGS) entry which is preliminary data.</text>
</comment>
<evidence type="ECO:0000256" key="3">
    <source>
        <dbReference type="ARBA" id="ARBA00022917"/>
    </source>
</evidence>
<protein>
    <recommendedName>
        <fullName evidence="7">PCI domain-containing protein</fullName>
    </recommendedName>
</protein>
<keyword evidence="2" id="KW-0396">Initiation factor</keyword>
<keyword evidence="6" id="KW-0472">Membrane</keyword>
<dbReference type="CDD" id="cd23659">
    <property type="entry name" value="USP_At3g01520-like"/>
    <property type="match status" value="1"/>
</dbReference>
<feature type="compositionally biased region" description="Basic and acidic residues" evidence="5">
    <location>
        <begin position="838"/>
        <end position="847"/>
    </location>
</feature>
<feature type="region of interest" description="Disordered" evidence="5">
    <location>
        <begin position="835"/>
        <end position="957"/>
    </location>
</feature>
<dbReference type="STRING" id="5539.A0A3E2HKK8"/>
<evidence type="ECO:0000256" key="4">
    <source>
        <dbReference type="SAM" id="Coils"/>
    </source>
</evidence>
<dbReference type="Pfam" id="PF00582">
    <property type="entry name" value="Usp"/>
    <property type="match status" value="1"/>
</dbReference>
<evidence type="ECO:0000256" key="6">
    <source>
        <dbReference type="SAM" id="Phobius"/>
    </source>
</evidence>
<evidence type="ECO:0000256" key="1">
    <source>
        <dbReference type="ARBA" id="ARBA00022490"/>
    </source>
</evidence>
<evidence type="ECO:0000256" key="2">
    <source>
        <dbReference type="ARBA" id="ARBA00022540"/>
    </source>
</evidence>
<dbReference type="InterPro" id="IPR006016">
    <property type="entry name" value="UspA"/>
</dbReference>
<dbReference type="InterPro" id="IPR014729">
    <property type="entry name" value="Rossmann-like_a/b/a_fold"/>
</dbReference>
<dbReference type="SUPFAM" id="SSF52402">
    <property type="entry name" value="Adenine nucleotide alpha hydrolases-like"/>
    <property type="match status" value="1"/>
</dbReference>
<dbReference type="InterPro" id="IPR019382">
    <property type="entry name" value="eIF3l"/>
</dbReference>
<feature type="region of interest" description="Disordered" evidence="5">
    <location>
        <begin position="540"/>
        <end position="569"/>
    </location>
</feature>
<evidence type="ECO:0000313" key="9">
    <source>
        <dbReference type="Proteomes" id="UP000258309"/>
    </source>
</evidence>
<organism evidence="8 9">
    <name type="scientific">Scytalidium lignicola</name>
    <name type="common">Hyphomycete</name>
    <dbReference type="NCBI Taxonomy" id="5539"/>
    <lineage>
        <taxon>Eukaryota</taxon>
        <taxon>Fungi</taxon>
        <taxon>Dikarya</taxon>
        <taxon>Ascomycota</taxon>
        <taxon>Pezizomycotina</taxon>
        <taxon>Leotiomycetes</taxon>
        <taxon>Leotiomycetes incertae sedis</taxon>
        <taxon>Scytalidium</taxon>
    </lineage>
</organism>
<keyword evidence="6" id="KW-1133">Transmembrane helix</keyword>
<dbReference type="HAMAP" id="MF_03011">
    <property type="entry name" value="eIF3l"/>
    <property type="match status" value="1"/>
</dbReference>
<gene>
    <name evidence="8" type="ORF">B7463_g2443</name>
</gene>
<accession>A0A3E2HKK8</accession>
<dbReference type="InterPro" id="IPR000717">
    <property type="entry name" value="PCI_dom"/>
</dbReference>
<reference evidence="8 9" key="1">
    <citation type="submission" date="2018-05" db="EMBL/GenBank/DDBJ databases">
        <title>Draft genome sequence of Scytalidium lignicola DSM 105466, a ubiquitous saprotrophic fungus.</title>
        <authorList>
            <person name="Buettner E."/>
            <person name="Gebauer A.M."/>
            <person name="Hofrichter M."/>
            <person name="Liers C."/>
            <person name="Kellner H."/>
        </authorList>
    </citation>
    <scope>NUCLEOTIDE SEQUENCE [LARGE SCALE GENOMIC DNA]</scope>
    <source>
        <strain evidence="8 9">DSM 105466</strain>
    </source>
</reference>
<keyword evidence="4" id="KW-0175">Coiled coil</keyword>
<feature type="coiled-coil region" evidence="4">
    <location>
        <begin position="654"/>
        <end position="681"/>
    </location>
</feature>
<feature type="compositionally biased region" description="Basic and acidic residues" evidence="5">
    <location>
        <begin position="903"/>
        <end position="924"/>
    </location>
</feature>
<feature type="region of interest" description="Disordered" evidence="5">
    <location>
        <begin position="478"/>
        <end position="511"/>
    </location>
</feature>
<evidence type="ECO:0000259" key="7">
    <source>
        <dbReference type="PROSITE" id="PS50250"/>
    </source>
</evidence>
<feature type="transmembrane region" description="Helical" evidence="6">
    <location>
        <begin position="229"/>
        <end position="252"/>
    </location>
</feature>
<dbReference type="Pfam" id="PF10255">
    <property type="entry name" value="Paf67"/>
    <property type="match status" value="1"/>
</dbReference>
<proteinExistence type="inferred from homology"/>
<feature type="compositionally biased region" description="Low complexity" evidence="5">
    <location>
        <begin position="890"/>
        <end position="902"/>
    </location>
</feature>
<dbReference type="GO" id="GO:0003743">
    <property type="term" value="F:translation initiation factor activity"/>
    <property type="evidence" value="ECO:0007669"/>
    <property type="project" value="UniProtKB-KW"/>
</dbReference>
<feature type="domain" description="PCI" evidence="7">
    <location>
        <begin position="257"/>
        <end position="451"/>
    </location>
</feature>
<name>A0A3E2HKK8_SCYLI</name>
<dbReference type="OrthoDB" id="15082at2759"/>
<feature type="non-terminal residue" evidence="8">
    <location>
        <position position="1"/>
    </location>
</feature>
<dbReference type="PROSITE" id="PS50250">
    <property type="entry name" value="PCI"/>
    <property type="match status" value="1"/>
</dbReference>
<dbReference type="Gene3D" id="3.40.50.620">
    <property type="entry name" value="HUPs"/>
    <property type="match status" value="1"/>
</dbReference>
<dbReference type="PANTHER" id="PTHR13242">
    <property type="entry name" value="EUKARYOTIC TRANSLATION INITIATION FACTOR 3"/>
    <property type="match status" value="1"/>
</dbReference>
<dbReference type="AlphaFoldDB" id="A0A3E2HKK8"/>
<keyword evidence="1" id="KW-0963">Cytoplasm</keyword>
<dbReference type="Proteomes" id="UP000258309">
    <property type="component" value="Unassembled WGS sequence"/>
</dbReference>
<dbReference type="EMBL" id="NCSJ02000028">
    <property type="protein sequence ID" value="RFU33919.1"/>
    <property type="molecule type" value="Genomic_DNA"/>
</dbReference>
<feature type="non-terminal residue" evidence="8">
    <location>
        <position position="957"/>
    </location>
</feature>
<feature type="compositionally biased region" description="Acidic residues" evidence="5">
    <location>
        <begin position="880"/>
        <end position="889"/>
    </location>
</feature>
<feature type="compositionally biased region" description="Polar residues" evidence="5">
    <location>
        <begin position="848"/>
        <end position="857"/>
    </location>
</feature>
<dbReference type="PANTHER" id="PTHR13242:SF0">
    <property type="entry name" value="EUKARYOTIC TRANSLATION INITIATION FACTOR 3 SUBUNIT L"/>
    <property type="match status" value="1"/>
</dbReference>
<keyword evidence="6" id="KW-0812">Transmembrane</keyword>
<keyword evidence="9" id="KW-1185">Reference proteome</keyword>
<evidence type="ECO:0000313" key="8">
    <source>
        <dbReference type="EMBL" id="RFU33919.1"/>
    </source>
</evidence>
<sequence>MSAFQNGVAAVRAMDDESDVEEEALVADYREQVQYEGMEELEQVSSVGMQQTTDDIQSRLAAAAQPLDFSASLEVKFASYDNYCSLFHFILNSDGPVDLEPPSYYWAWDVIDEFIYQFNSFCSFRNRVARHGSSEEEIQILREAPNTWGCYSVLNVLYSLIQRSQINEQLAAMKRNEDPMAVAGDYGSKPLYRMLGYFSIIGLLRVHCLLGDFGLALKTLDDIELNKKAMFARVMAAHFTTYYYVGFSYMMMRRYADAIRMFSHILIYVSRTKNFQKNAQYDSISKKNDQMYALIAICVAFHPTRLDDTIHTALREKYGDQLLKLQRGGPECLPIFEELFRASCPKFISPTPPDFDNPELNVDPIEHHLAIFMDEVKTNMWSPTVKSYLRLYTTMDLRKLAGFLEVEPEKLRSWLLVNKQRSRQIRWTDNGLLDGEVVNANDLDYAMQGDLIHISEVKVGRKLVDWYLLILVAMSSSPSLNRQSPSNTPPSSPLSVAIGSGENYAPPSRLDPITEHVESQYNRPGRAGSVSSITISFKEAEKPEKEKTCSSGQARPPLGARVKSSSPPPPLRFQPHVSFDNFAGGEPTEKNTISFTLNVKHKGYQFKKRSRTFMVGIDENAYSDIALQWMLEELVDDGDEIICLRVIEKDSKMINDRNLERKQYQEEAKVLMEQIQKKNDENRAISIVLEFAVGKVHTTFQKMIQIYEPAMLIVGTRGRSLGGFQGLVSNRNSFSKWCLQYSPIPVVVVRPTEQRLKKKKKRDADPTRQDYARILRDSGIDGHETNAGASTPVLETTNDEDAEAHAVASALGLPAQFDPTIKPISVENAFPFRKRRSRMSDATDTSRESFSVDSRANSPEEVLKSPLSQPLESPAMSGEESSDDEDGEFEVVSGHTVVGTGTDADHPDQELERKKKLALMEKGEAAALAAGRKSSIGSLDSSGSVKLGEDDEDEADE</sequence>
<feature type="compositionally biased region" description="Low complexity" evidence="5">
    <location>
        <begin position="931"/>
        <end position="944"/>
    </location>
</feature>
<feature type="transmembrane region" description="Helical" evidence="6">
    <location>
        <begin position="195"/>
        <end position="217"/>
    </location>
</feature>